<keyword evidence="4" id="KW-1185">Reference proteome</keyword>
<evidence type="ECO:0000313" key="4">
    <source>
        <dbReference type="Proteomes" id="UP000826271"/>
    </source>
</evidence>
<dbReference type="PANTHER" id="PTHR38353">
    <property type="entry name" value="TROPOMYOSIN"/>
    <property type="match status" value="1"/>
</dbReference>
<dbReference type="Proteomes" id="UP000826271">
    <property type="component" value="Unassembled WGS sequence"/>
</dbReference>
<gene>
    <name evidence="3" type="ORF">BUALT_Bualt08G0149500</name>
</gene>
<proteinExistence type="predicted"/>
<reference evidence="3" key="1">
    <citation type="submission" date="2019-10" db="EMBL/GenBank/DDBJ databases">
        <authorList>
            <person name="Zhang R."/>
            <person name="Pan Y."/>
            <person name="Wang J."/>
            <person name="Ma R."/>
            <person name="Yu S."/>
        </authorList>
    </citation>
    <scope>NUCLEOTIDE SEQUENCE</scope>
    <source>
        <strain evidence="3">LA-IB0</strain>
        <tissue evidence="3">Leaf</tissue>
    </source>
</reference>
<organism evidence="3 4">
    <name type="scientific">Buddleja alternifolia</name>
    <dbReference type="NCBI Taxonomy" id="168488"/>
    <lineage>
        <taxon>Eukaryota</taxon>
        <taxon>Viridiplantae</taxon>
        <taxon>Streptophyta</taxon>
        <taxon>Embryophyta</taxon>
        <taxon>Tracheophyta</taxon>
        <taxon>Spermatophyta</taxon>
        <taxon>Magnoliopsida</taxon>
        <taxon>eudicotyledons</taxon>
        <taxon>Gunneridae</taxon>
        <taxon>Pentapetalae</taxon>
        <taxon>asterids</taxon>
        <taxon>lamiids</taxon>
        <taxon>Lamiales</taxon>
        <taxon>Scrophulariaceae</taxon>
        <taxon>Buddlejeae</taxon>
        <taxon>Buddleja</taxon>
    </lineage>
</organism>
<feature type="region of interest" description="Disordered" evidence="2">
    <location>
        <begin position="26"/>
        <end position="59"/>
    </location>
</feature>
<sequence>MQRGMYVDLMEATEGEMEVERGKDCYSSEAADPIPRSPSSGPFLSSSSSCPQGKIRSRTAVPATMEELFQYMKTLRSQINDVADQAAKISVEEHMHCTTIHTLQNDLQLVKNETRQVKEETDKMTKTKAQICSQILGKQRKITSLETDSSTLSQTLEFMQQERVSLSEKLVDRSAYYTKVAEDISRQLKEQKVTEKAGGTKESEDDMSPSVIMDIQAAQAKFDKVEQLKADLLLENSKLRQSVELLKTRMTNFKPELREMDGKSLEEELQALLSDKDGEAEYVQSLQLQITKLKVSNFRFISLCKLNNYLAICVISMLLALKLLHEYLMDLCIDDFQSWKAEP</sequence>
<evidence type="ECO:0000313" key="3">
    <source>
        <dbReference type="EMBL" id="KAG8378559.1"/>
    </source>
</evidence>
<dbReference type="PANTHER" id="PTHR38353:SF2">
    <property type="entry name" value="TROPOMYOSIN"/>
    <property type="match status" value="1"/>
</dbReference>
<evidence type="ECO:0000256" key="2">
    <source>
        <dbReference type="SAM" id="MobiDB-lite"/>
    </source>
</evidence>
<feature type="compositionally biased region" description="Low complexity" evidence="2">
    <location>
        <begin position="37"/>
        <end position="51"/>
    </location>
</feature>
<dbReference type="EMBL" id="WHWC01000008">
    <property type="protein sequence ID" value="KAG8378559.1"/>
    <property type="molecule type" value="Genomic_DNA"/>
</dbReference>
<dbReference type="AlphaFoldDB" id="A0AAV6XEN5"/>
<evidence type="ECO:0000256" key="1">
    <source>
        <dbReference type="SAM" id="Coils"/>
    </source>
</evidence>
<feature type="coiled-coil region" evidence="1">
    <location>
        <begin position="100"/>
        <end position="130"/>
    </location>
</feature>
<comment type="caution">
    <text evidence="3">The sequence shown here is derived from an EMBL/GenBank/DDBJ whole genome shotgun (WGS) entry which is preliminary data.</text>
</comment>
<protein>
    <submittedName>
        <fullName evidence="3">Uncharacterized protein</fullName>
    </submittedName>
</protein>
<accession>A0AAV6XEN5</accession>
<keyword evidence="1" id="KW-0175">Coiled coil</keyword>
<name>A0AAV6XEN5_9LAMI</name>